<keyword evidence="4" id="KW-1185">Reference proteome</keyword>
<name>A0A8S0PGW2_OLEEU</name>
<organism evidence="3 4">
    <name type="scientific">Olea europaea subsp. europaea</name>
    <dbReference type="NCBI Taxonomy" id="158383"/>
    <lineage>
        <taxon>Eukaryota</taxon>
        <taxon>Viridiplantae</taxon>
        <taxon>Streptophyta</taxon>
        <taxon>Embryophyta</taxon>
        <taxon>Tracheophyta</taxon>
        <taxon>Spermatophyta</taxon>
        <taxon>Magnoliopsida</taxon>
        <taxon>eudicotyledons</taxon>
        <taxon>Gunneridae</taxon>
        <taxon>Pentapetalae</taxon>
        <taxon>asterids</taxon>
        <taxon>lamiids</taxon>
        <taxon>Lamiales</taxon>
        <taxon>Oleaceae</taxon>
        <taxon>Oleeae</taxon>
        <taxon>Olea</taxon>
    </lineage>
</organism>
<feature type="region of interest" description="Disordered" evidence="2">
    <location>
        <begin position="183"/>
        <end position="202"/>
    </location>
</feature>
<dbReference type="EMBL" id="CACTIH010000081">
    <property type="protein sequence ID" value="CAA2952174.1"/>
    <property type="molecule type" value="Genomic_DNA"/>
</dbReference>
<protein>
    <submittedName>
        <fullName evidence="3">Uncharacterized protein</fullName>
    </submittedName>
</protein>
<dbReference type="Proteomes" id="UP000594638">
    <property type="component" value="Unassembled WGS sequence"/>
</dbReference>
<gene>
    <name evidence="3" type="ORF">OLEA9_A022826</name>
</gene>
<feature type="region of interest" description="Disordered" evidence="2">
    <location>
        <begin position="15"/>
        <end position="36"/>
    </location>
</feature>
<feature type="coiled-coil region" evidence="1">
    <location>
        <begin position="123"/>
        <end position="157"/>
    </location>
</feature>
<keyword evidence="1" id="KW-0175">Coiled coil</keyword>
<comment type="caution">
    <text evidence="3">The sequence shown here is derived from an EMBL/GenBank/DDBJ whole genome shotgun (WGS) entry which is preliminary data.</text>
</comment>
<accession>A0A8S0PGW2</accession>
<sequence length="276" mass="31030">MKCILYKKPLQPHVREDMQFGDTGDAGSSAHAQSPNRPQLLMITDGCKGHSSDVEDDDDDDDFVDTLPKRKKTHSRFHPPTEEHATREYYPTELEGHDMHISPQPQATHADDELQPAVFEKLKAELRGQMSKLQCTNKDLTVQLKDLKSQLLDLKRDRSSQIDHIIRVQAGVVNDCEIEEQADVATKTGSPPSAPTSGLPVKRAPKPTWILQSSYVTGAGKQIKHSNDAIVFDKHADEADVVAFQNWFNRAYGRLFSLSATVYPEKLRCKIVCYHN</sequence>
<evidence type="ECO:0000256" key="1">
    <source>
        <dbReference type="SAM" id="Coils"/>
    </source>
</evidence>
<reference evidence="3 4" key="1">
    <citation type="submission" date="2019-12" db="EMBL/GenBank/DDBJ databases">
        <authorList>
            <person name="Alioto T."/>
            <person name="Alioto T."/>
            <person name="Gomez Garrido J."/>
        </authorList>
    </citation>
    <scope>NUCLEOTIDE SEQUENCE [LARGE SCALE GENOMIC DNA]</scope>
</reference>
<evidence type="ECO:0000256" key="2">
    <source>
        <dbReference type="SAM" id="MobiDB-lite"/>
    </source>
</evidence>
<proteinExistence type="predicted"/>
<dbReference type="Gramene" id="OE9A022826T1">
    <property type="protein sequence ID" value="OE9A022826C1"/>
    <property type="gene ID" value="OE9A022826"/>
</dbReference>
<dbReference type="AlphaFoldDB" id="A0A8S0PGW2"/>
<evidence type="ECO:0000313" key="4">
    <source>
        <dbReference type="Proteomes" id="UP000594638"/>
    </source>
</evidence>
<evidence type="ECO:0000313" key="3">
    <source>
        <dbReference type="EMBL" id="CAA2952174.1"/>
    </source>
</evidence>